<dbReference type="Proteomes" id="UP000193642">
    <property type="component" value="Unassembled WGS sequence"/>
</dbReference>
<dbReference type="AlphaFoldDB" id="A0A1Y2CGA5"/>
<organism evidence="1 2">
    <name type="scientific">Rhizoclosmatium globosum</name>
    <dbReference type="NCBI Taxonomy" id="329046"/>
    <lineage>
        <taxon>Eukaryota</taxon>
        <taxon>Fungi</taxon>
        <taxon>Fungi incertae sedis</taxon>
        <taxon>Chytridiomycota</taxon>
        <taxon>Chytridiomycota incertae sedis</taxon>
        <taxon>Chytridiomycetes</taxon>
        <taxon>Chytridiales</taxon>
        <taxon>Chytriomycetaceae</taxon>
        <taxon>Rhizoclosmatium</taxon>
    </lineage>
</organism>
<dbReference type="EMBL" id="MCGO01000018">
    <property type="protein sequence ID" value="ORY46042.1"/>
    <property type="molecule type" value="Genomic_DNA"/>
</dbReference>
<proteinExistence type="predicted"/>
<protein>
    <submittedName>
        <fullName evidence="1">Uncharacterized protein</fullName>
    </submittedName>
</protein>
<comment type="caution">
    <text evidence="1">The sequence shown here is derived from an EMBL/GenBank/DDBJ whole genome shotgun (WGS) entry which is preliminary data.</text>
</comment>
<name>A0A1Y2CGA5_9FUNG</name>
<evidence type="ECO:0000313" key="1">
    <source>
        <dbReference type="EMBL" id="ORY46042.1"/>
    </source>
</evidence>
<sequence>MGSDGKCPEVTKQKYRRNTADVDMNLNTAFEEYGISQNSNCDYYEGWGMNIFEGQYYNSEHYTNEDNNLDPNSATNNMFKLNYSRESGSGAILADGMSVGCQAVAEVATNPEMLFEDYSYDPSQENEDIQEEI</sequence>
<gene>
    <name evidence="1" type="ORF">BCR33DRAFT_784153</name>
</gene>
<evidence type="ECO:0000313" key="2">
    <source>
        <dbReference type="Proteomes" id="UP000193642"/>
    </source>
</evidence>
<reference evidence="1 2" key="1">
    <citation type="submission" date="2016-07" db="EMBL/GenBank/DDBJ databases">
        <title>Pervasive Adenine N6-methylation of Active Genes in Fungi.</title>
        <authorList>
            <consortium name="DOE Joint Genome Institute"/>
            <person name="Mondo S.J."/>
            <person name="Dannebaum R.O."/>
            <person name="Kuo R.C."/>
            <person name="Labutti K."/>
            <person name="Haridas S."/>
            <person name="Kuo A."/>
            <person name="Salamov A."/>
            <person name="Ahrendt S.R."/>
            <person name="Lipzen A."/>
            <person name="Sullivan W."/>
            <person name="Andreopoulos W.B."/>
            <person name="Clum A."/>
            <person name="Lindquist E."/>
            <person name="Daum C."/>
            <person name="Ramamoorthy G.K."/>
            <person name="Gryganskyi A."/>
            <person name="Culley D."/>
            <person name="Magnuson J.K."/>
            <person name="James T.Y."/>
            <person name="O'Malley M.A."/>
            <person name="Stajich J.E."/>
            <person name="Spatafora J.W."/>
            <person name="Visel A."/>
            <person name="Grigoriev I.V."/>
        </authorList>
    </citation>
    <scope>NUCLEOTIDE SEQUENCE [LARGE SCALE GENOMIC DNA]</scope>
    <source>
        <strain evidence="1 2">JEL800</strain>
    </source>
</reference>
<keyword evidence="2" id="KW-1185">Reference proteome</keyword>
<accession>A0A1Y2CGA5</accession>